<keyword evidence="2" id="KW-1185">Reference proteome</keyword>
<protein>
    <submittedName>
        <fullName evidence="1">Uncharacterized protein</fullName>
    </submittedName>
</protein>
<name>A0ABP9Y6K2_9FUNG</name>
<accession>A0ABP9Y6K2</accession>
<comment type="caution">
    <text evidence="1">The sequence shown here is derived from an EMBL/GenBank/DDBJ whole genome shotgun (WGS) entry which is preliminary data.</text>
</comment>
<dbReference type="EMBL" id="BAABUJ010000022">
    <property type="protein sequence ID" value="GAA5802360.1"/>
    <property type="molecule type" value="Genomic_DNA"/>
</dbReference>
<evidence type="ECO:0000313" key="1">
    <source>
        <dbReference type="EMBL" id="GAA5802360.1"/>
    </source>
</evidence>
<dbReference type="Proteomes" id="UP001476247">
    <property type="component" value="Unassembled WGS sequence"/>
</dbReference>
<sequence length="121" mass="14282">MISYDEYDEDNEYDYIDECDLKDEEYYDEADILSASMDKYGREEEEYETRVLSAKEDDTKYPPARALADSWGFVDSDNLIELLIRIVETKCITKKRPLCITECNNKGIIKKSYMYIIQLLV</sequence>
<gene>
    <name evidence="1" type="ORF">HPULCUR_007824</name>
</gene>
<reference evidence="1 2" key="1">
    <citation type="submission" date="2024-04" db="EMBL/GenBank/DDBJ databases">
        <title>genome sequences of Mucor flavus KT1a and Helicostylum pulchrum KT1b strains isolation_sourced from the surface of a dry-aged beef.</title>
        <authorList>
            <person name="Toyotome T."/>
            <person name="Hosono M."/>
            <person name="Torimaru M."/>
            <person name="Fukuda K."/>
            <person name="Mikami N."/>
        </authorList>
    </citation>
    <scope>NUCLEOTIDE SEQUENCE [LARGE SCALE GENOMIC DNA]</scope>
    <source>
        <strain evidence="1 2">KT1b</strain>
    </source>
</reference>
<organism evidence="1 2">
    <name type="scientific">Helicostylum pulchrum</name>
    <dbReference type="NCBI Taxonomy" id="562976"/>
    <lineage>
        <taxon>Eukaryota</taxon>
        <taxon>Fungi</taxon>
        <taxon>Fungi incertae sedis</taxon>
        <taxon>Mucoromycota</taxon>
        <taxon>Mucoromycotina</taxon>
        <taxon>Mucoromycetes</taxon>
        <taxon>Mucorales</taxon>
        <taxon>Mucorineae</taxon>
        <taxon>Mucoraceae</taxon>
        <taxon>Helicostylum</taxon>
    </lineage>
</organism>
<proteinExistence type="predicted"/>
<evidence type="ECO:0000313" key="2">
    <source>
        <dbReference type="Proteomes" id="UP001476247"/>
    </source>
</evidence>